<dbReference type="AlphaFoldDB" id="A0A239A4U9"/>
<protein>
    <submittedName>
        <fullName evidence="6">Succinate-semialdehyde dehydrogenase / glutarate-semialdehyde dehydrogenase</fullName>
    </submittedName>
</protein>
<dbReference type="SUPFAM" id="SSF53720">
    <property type="entry name" value="ALDH-like"/>
    <property type="match status" value="1"/>
</dbReference>
<dbReference type="InterPro" id="IPR047110">
    <property type="entry name" value="GABD/Sad-like"/>
</dbReference>
<gene>
    <name evidence="6" type="ORF">SAMN06272737_13714</name>
</gene>
<evidence type="ECO:0000259" key="5">
    <source>
        <dbReference type="Pfam" id="PF00171"/>
    </source>
</evidence>
<evidence type="ECO:0000313" key="6">
    <source>
        <dbReference type="EMBL" id="SNR90064.1"/>
    </source>
</evidence>
<dbReference type="FunFam" id="3.40.309.10:FF:000009">
    <property type="entry name" value="Aldehyde dehydrogenase A"/>
    <property type="match status" value="1"/>
</dbReference>
<dbReference type="InterPro" id="IPR044148">
    <property type="entry name" value="ALDH_GabD1-like"/>
</dbReference>
<evidence type="ECO:0000256" key="4">
    <source>
        <dbReference type="SAM" id="MobiDB-lite"/>
    </source>
</evidence>
<keyword evidence="7" id="KW-1185">Reference proteome</keyword>
<feature type="domain" description="Aldehyde dehydrogenase" evidence="5">
    <location>
        <begin position="21"/>
        <end position="471"/>
    </location>
</feature>
<dbReference type="InterPro" id="IPR016163">
    <property type="entry name" value="Ald_DH_C"/>
</dbReference>
<dbReference type="EMBL" id="FZNO01000037">
    <property type="protein sequence ID" value="SNR90064.1"/>
    <property type="molecule type" value="Genomic_DNA"/>
</dbReference>
<proteinExistence type="inferred from homology"/>
<reference evidence="6 7" key="1">
    <citation type="submission" date="2017-06" db="EMBL/GenBank/DDBJ databases">
        <authorList>
            <person name="Kim H.J."/>
            <person name="Triplett B.A."/>
        </authorList>
    </citation>
    <scope>NUCLEOTIDE SEQUENCE [LARGE SCALE GENOMIC DNA]</scope>
    <source>
        <strain evidence="6 7">DSM 44272</strain>
    </source>
</reference>
<dbReference type="RefSeq" id="WP_089338738.1">
    <property type="nucleotide sequence ID" value="NZ_FZNO01000037.1"/>
</dbReference>
<comment type="similarity">
    <text evidence="1">Belongs to the aldehyde dehydrogenase family.</text>
</comment>
<evidence type="ECO:0000256" key="1">
    <source>
        <dbReference type="ARBA" id="ARBA00009986"/>
    </source>
</evidence>
<dbReference type="CDD" id="cd07100">
    <property type="entry name" value="ALDH_SSADH1_GabD1"/>
    <property type="match status" value="1"/>
</dbReference>
<sequence>MTATQTPPTEHPKTASDAGARRYATVNPYTGETEKEFPFLESGEIDGVVERAHAAFQEWRRRPVEERAAVVARAAELMDERRDELAGLITREMGKRRDEAVGELKLCSMILKYYAEKGPGFLEPKPIDVMMGKGEAVVETEPVGVLLAIEPWNYPFYQVVRVAGPNLVLGNTILLKHAETVPQCALAIEQLFTDAGAPEGVFTNVFLAIPDIEKVIAHRYVQGVTLTGSERAGASVAEIAGRHLKKSVLELGGSDPFIVLDADDLGATVKAATMGRMQNTGQACTAAKRLIVTEELYDDFVAGLQQAFSTFTPGDPADPSTTLAPLSSERAAQDLQAQIQDAIDKGATVIAGGKRPDLPGAFVEATILTDVTPEMRAYKEELFGPAAVVYKVKDEEEAIELANNSDFGLGAAVFSGDLDRARSVADRLEAGMVWINQPTASSPELPFGGIKRSGYGRELSELGMFEFANRRLVRTVPAKKATKPAGG</sequence>
<dbReference type="Gene3D" id="3.40.309.10">
    <property type="entry name" value="Aldehyde Dehydrogenase, Chain A, domain 2"/>
    <property type="match status" value="1"/>
</dbReference>
<dbReference type="PANTHER" id="PTHR43217">
    <property type="entry name" value="SUCCINATE SEMIALDEHYDE DEHYDROGENASE [NAD(P)+] SAD"/>
    <property type="match status" value="1"/>
</dbReference>
<name>A0A239A4U9_9ACTN</name>
<accession>A0A239A4U9</accession>
<dbReference type="Proteomes" id="UP000198403">
    <property type="component" value="Unassembled WGS sequence"/>
</dbReference>
<keyword evidence="3" id="KW-0560">Oxidoreductase</keyword>
<dbReference type="GO" id="GO:0004030">
    <property type="term" value="F:aldehyde dehydrogenase [NAD(P)+] activity"/>
    <property type="evidence" value="ECO:0007669"/>
    <property type="project" value="InterPro"/>
</dbReference>
<feature type="region of interest" description="Disordered" evidence="4">
    <location>
        <begin position="1"/>
        <end position="22"/>
    </location>
</feature>
<evidence type="ECO:0000256" key="3">
    <source>
        <dbReference type="ARBA" id="ARBA00023002"/>
    </source>
</evidence>
<dbReference type="FunFam" id="3.40.605.10:FF:000012">
    <property type="entry name" value="NAD-dependent succinate-semialdehyde dehydrogenase"/>
    <property type="match status" value="1"/>
</dbReference>
<evidence type="ECO:0000256" key="2">
    <source>
        <dbReference type="ARBA" id="ARBA00022857"/>
    </source>
</evidence>
<dbReference type="InterPro" id="IPR016162">
    <property type="entry name" value="Ald_DH_N"/>
</dbReference>
<evidence type="ECO:0000313" key="7">
    <source>
        <dbReference type="Proteomes" id="UP000198403"/>
    </source>
</evidence>
<organism evidence="6 7">
    <name type="scientific">Blastococcus mobilis</name>
    <dbReference type="NCBI Taxonomy" id="1938746"/>
    <lineage>
        <taxon>Bacteria</taxon>
        <taxon>Bacillati</taxon>
        <taxon>Actinomycetota</taxon>
        <taxon>Actinomycetes</taxon>
        <taxon>Geodermatophilales</taxon>
        <taxon>Geodermatophilaceae</taxon>
        <taxon>Blastococcus</taxon>
    </lineage>
</organism>
<dbReference type="OrthoDB" id="6882680at2"/>
<dbReference type="InterPro" id="IPR015590">
    <property type="entry name" value="Aldehyde_DH_dom"/>
</dbReference>
<dbReference type="PANTHER" id="PTHR43217:SF2">
    <property type="entry name" value="SUCCINATE-SEMIALDEHYDE DEHYDROGENASE [NADP(+)]"/>
    <property type="match status" value="1"/>
</dbReference>
<keyword evidence="2" id="KW-0521">NADP</keyword>
<dbReference type="InterPro" id="IPR016161">
    <property type="entry name" value="Ald_DH/histidinol_DH"/>
</dbReference>
<dbReference type="GO" id="GO:0004777">
    <property type="term" value="F:succinate-semialdehyde dehydrogenase (NAD+) activity"/>
    <property type="evidence" value="ECO:0007669"/>
    <property type="project" value="TreeGrafter"/>
</dbReference>
<dbReference type="Pfam" id="PF00171">
    <property type="entry name" value="Aldedh"/>
    <property type="match status" value="1"/>
</dbReference>
<dbReference type="Gene3D" id="3.40.605.10">
    <property type="entry name" value="Aldehyde Dehydrogenase, Chain A, domain 1"/>
    <property type="match status" value="1"/>
</dbReference>